<dbReference type="InterPro" id="IPR042099">
    <property type="entry name" value="ANL_N_sf"/>
</dbReference>
<dbReference type="Gene3D" id="3.30.70.3290">
    <property type="match status" value="1"/>
</dbReference>
<dbReference type="GO" id="GO:0004312">
    <property type="term" value="F:fatty acid synthase activity"/>
    <property type="evidence" value="ECO:0007669"/>
    <property type="project" value="TreeGrafter"/>
</dbReference>
<dbReference type="InterPro" id="IPR014031">
    <property type="entry name" value="Ketoacyl_synth_C"/>
</dbReference>
<keyword evidence="3" id="KW-0808">Transferase</keyword>
<dbReference type="InterPro" id="IPR000873">
    <property type="entry name" value="AMP-dep_synth/lig_dom"/>
</dbReference>
<evidence type="ECO:0000256" key="2">
    <source>
        <dbReference type="ARBA" id="ARBA00022553"/>
    </source>
</evidence>
<dbReference type="SMART" id="SM00825">
    <property type="entry name" value="PKS_KS"/>
    <property type="match status" value="1"/>
</dbReference>
<feature type="compositionally biased region" description="Acidic residues" evidence="5">
    <location>
        <begin position="702"/>
        <end position="732"/>
    </location>
</feature>
<dbReference type="InterPro" id="IPR016035">
    <property type="entry name" value="Acyl_Trfase/lysoPLipase"/>
</dbReference>
<keyword evidence="1" id="KW-0596">Phosphopantetheine</keyword>
<gene>
    <name evidence="8" type="ORF">LY90DRAFT_390058</name>
</gene>
<sequence>MDRTIYGDDLELKKKLLLNGEDEITTKIYEITNITDRMNLRFTKDNEDIAIIAKKNLLMKPFKGIPHSDYPSPWLTVTYNEFGSLIKACAYVLKKKYDLYPNSRIGIIGTYTPMNQLLIYALWYLRCAVVQIPIKLGNDVKQFWCRLLNLKMIFYDVNFIPFDNKEDIEMMEENDEWIWKWQYPLTENEMNLEAGLEGILAINLYGEEFRNEILEAKNKGLSFERQGLATDIIYIIGTSSTSQAIIKNGHCTEMKFVPITTTSGGECYNNYIYRGMKNKPTFMINIPVSHLLGFYGCVFHTIQYGGPVAYHTQNLRDIGFIPEIILDDMIEVKMDRTILFPFHFNEFKKLFDDHHPHCEKWKKFISSRNPYCFRNGGAPLSNSIDDWFNDTFGIRTCQDYGSSETGAILTSDFNSKPLPGEETYLSKFPHCELYLKPLDDNDPSVGELFVHSPTLTTGYISKAKPGEFYESDMPGMRTDIDADKLFVYFEGKKFLKTNDIVIRSPKSGKYKYVSRSDDVLVFETGLKMNPIPFERTVSSECEDISRCCLIIDDTKTEVVCFVEPLWEKIILDNGKPVNTNVDAATLSKKELDLLNKTAQKQIWNSIYNLLMDDSKSLNNWAKQLTINNIVILNYGKKFTTTSKGSLSRRITKVEYDYILKKISKLITGEIKSLEEIEDGNGSGNEKEEDMTDSTEIIKENSSENDETYNDDETSIYDSGDDEQEYDDDDDNEKTETTEIIEDNQHAYEEVEQAIRMIHESIKEIIPSTPEFNKFNPDAPFTVYGIDSLSVIKLTNVLSRKFNKKYSPAILFTYGTTASLAKYLKGYENISYLPSQEKDHGASSNKKIAIIGMAFRLPGAISNSKSLWMALAKSRDCILPPVKTRDLHHGYVNKPANQLGPKEHYLARVGCYDVRPNVAKPSEFDADFFNCSPEEATALDPRHRWILETSWEALENAGIVPSSLKNTITGVFVGMNNDHEHEDLLKKCGKVPPLAAHATAQSSIAGRLSYFYELFGPSYTIDTACSTGSSALHSACQSMQCGDCDLSIVSGVKYMYSSDEFHKTCAARMTSPNSRCATFDASADGFAQSEGCVTFVLKRLEDAIRDKDNILSVILGSSSGQSGLRQSISAPSSEGQRITIQRAMKVAGITPDQVSYVEAHGTGTPLGDAIEVHALNQVYAGSHTEENPLVVGSIKSNIGHTCEAAGLAGIAKVIVAMKHNTIPKNIHFNELNPEIDLSVIPMKIPTKNLPWNSSEEGKPLIAQVSSFGLQGSIIVTFLEQYLPPKEEEEEKKKEKVLTGESSGAITIASTKSVKKTSNVEGEGEGKDRHFLTISTKTYAALLDLYDNYLNIIENMNEDEDIRDLCYTSNVGRQHFAYRLIANGRNVSELSDSLEEEMSKLEEKFEEAKEKEKEKGEGETEAEAEISILTSKQKSAHRLHLHLFAEGNHNEKLPKEFFKYVSDLYHRLPSFRQAIKECDKEIKKLTQYKYSLIKDLASLGEESKKSNLSYLGNVLVLALHYAFYKVIRSIHPVEGTLLVGYGYGELAAILNAGGISFGKAAQFLKLLIQPKAGIIFRSIKKWYKTGNLGKLRSNIFVLSNHHEYKSEKTIPLNCWISMAKVLLNNNKLKEKYVVKGNTYIVKTYGDVMEELCFYSTQSELSGLLNGSIAGIAEKLQISNMIKLPLYNFNDYNNSEDSEKDLDHYLIENYKKGDVIHWKEFHKRLNPNTTTEYPLHKIELPTYPFQRSVFWPTSN</sequence>
<dbReference type="InterPro" id="IPR020841">
    <property type="entry name" value="PKS_Beta-ketoAc_synthase_dom"/>
</dbReference>
<dbReference type="GO" id="GO:0004315">
    <property type="term" value="F:3-oxoacyl-[acyl-carrier-protein] synthase activity"/>
    <property type="evidence" value="ECO:0007669"/>
    <property type="project" value="InterPro"/>
</dbReference>
<feature type="region of interest" description="Disordered" evidence="5">
    <location>
        <begin position="698"/>
        <end position="733"/>
    </location>
</feature>
<evidence type="ECO:0000256" key="4">
    <source>
        <dbReference type="SAM" id="Coils"/>
    </source>
</evidence>
<dbReference type="Pfam" id="PF00501">
    <property type="entry name" value="AMP-binding"/>
    <property type="match status" value="1"/>
</dbReference>
<dbReference type="Gene3D" id="3.40.366.10">
    <property type="entry name" value="Malonyl-Coenzyme A Acyl Carrier Protein, domain 2"/>
    <property type="match status" value="1"/>
</dbReference>
<dbReference type="InterPro" id="IPR016039">
    <property type="entry name" value="Thiolase-like"/>
</dbReference>
<proteinExistence type="predicted"/>
<dbReference type="InterPro" id="IPR014030">
    <property type="entry name" value="Ketoacyl_synth_N"/>
</dbReference>
<feature type="domain" description="Carrier" evidence="6">
    <location>
        <begin position="748"/>
        <end position="827"/>
    </location>
</feature>
<keyword evidence="9" id="KW-1185">Reference proteome</keyword>
<dbReference type="InterPro" id="IPR018201">
    <property type="entry name" value="Ketoacyl_synth_AS"/>
</dbReference>
<dbReference type="SUPFAM" id="SSF47336">
    <property type="entry name" value="ACP-like"/>
    <property type="match status" value="1"/>
</dbReference>
<comment type="caution">
    <text evidence="8">The sequence shown here is derived from an EMBL/GenBank/DDBJ whole genome shotgun (WGS) entry which is preliminary data.</text>
</comment>
<dbReference type="InterPro" id="IPR050091">
    <property type="entry name" value="PKS_NRPS_Biosynth_Enz"/>
</dbReference>
<evidence type="ECO:0000313" key="9">
    <source>
        <dbReference type="Proteomes" id="UP000193920"/>
    </source>
</evidence>
<keyword evidence="2" id="KW-0597">Phosphoprotein</keyword>
<dbReference type="SUPFAM" id="SSF52151">
    <property type="entry name" value="FabD/lysophospholipase-like"/>
    <property type="match status" value="1"/>
</dbReference>
<evidence type="ECO:0000256" key="3">
    <source>
        <dbReference type="ARBA" id="ARBA00022679"/>
    </source>
</evidence>
<name>A0A1Y2AKP5_9FUNG</name>
<dbReference type="OrthoDB" id="329835at2759"/>
<dbReference type="Gene3D" id="1.10.1200.10">
    <property type="entry name" value="ACP-like"/>
    <property type="match status" value="1"/>
</dbReference>
<evidence type="ECO:0000256" key="5">
    <source>
        <dbReference type="SAM" id="MobiDB-lite"/>
    </source>
</evidence>
<dbReference type="Pfam" id="PF22621">
    <property type="entry name" value="CurL-like_PKS_C"/>
    <property type="match status" value="1"/>
</dbReference>
<dbReference type="Pfam" id="PF00550">
    <property type="entry name" value="PP-binding"/>
    <property type="match status" value="1"/>
</dbReference>
<evidence type="ECO:0000313" key="8">
    <source>
        <dbReference type="EMBL" id="ORY22807.1"/>
    </source>
</evidence>
<dbReference type="CDD" id="cd00833">
    <property type="entry name" value="PKS"/>
    <property type="match status" value="1"/>
</dbReference>
<feature type="coiled-coil region" evidence="4">
    <location>
        <begin position="1382"/>
        <end position="1419"/>
    </location>
</feature>
<dbReference type="GO" id="GO:0006633">
    <property type="term" value="P:fatty acid biosynthetic process"/>
    <property type="evidence" value="ECO:0007669"/>
    <property type="project" value="InterPro"/>
</dbReference>
<organism evidence="8 9">
    <name type="scientific">Neocallimastix californiae</name>
    <dbReference type="NCBI Taxonomy" id="1754190"/>
    <lineage>
        <taxon>Eukaryota</taxon>
        <taxon>Fungi</taxon>
        <taxon>Fungi incertae sedis</taxon>
        <taxon>Chytridiomycota</taxon>
        <taxon>Chytridiomycota incertae sedis</taxon>
        <taxon>Neocallimastigomycetes</taxon>
        <taxon>Neocallimastigales</taxon>
        <taxon>Neocallimastigaceae</taxon>
        <taxon>Neocallimastix</taxon>
    </lineage>
</organism>
<evidence type="ECO:0000259" key="7">
    <source>
        <dbReference type="PROSITE" id="PS52004"/>
    </source>
</evidence>
<dbReference type="PROSITE" id="PS52004">
    <property type="entry name" value="KS3_2"/>
    <property type="match status" value="1"/>
</dbReference>
<dbReference type="STRING" id="1754190.A0A1Y2AKP5"/>
<reference evidence="8 9" key="1">
    <citation type="submission" date="2016-08" db="EMBL/GenBank/DDBJ databases">
        <title>A Parts List for Fungal Cellulosomes Revealed by Comparative Genomics.</title>
        <authorList>
            <consortium name="DOE Joint Genome Institute"/>
            <person name="Haitjema C.H."/>
            <person name="Gilmore S.P."/>
            <person name="Henske J.K."/>
            <person name="Solomon K.V."/>
            <person name="De Groot R."/>
            <person name="Kuo A."/>
            <person name="Mondo S.J."/>
            <person name="Salamov A.A."/>
            <person name="Labutti K."/>
            <person name="Zhao Z."/>
            <person name="Chiniquy J."/>
            <person name="Barry K."/>
            <person name="Brewer H.M."/>
            <person name="Purvine S.O."/>
            <person name="Wright A.T."/>
            <person name="Boxma B."/>
            <person name="Van Alen T."/>
            <person name="Hackstein J.H."/>
            <person name="Baker S.E."/>
            <person name="Grigoriev I.V."/>
            <person name="O'Malley M.A."/>
        </authorList>
    </citation>
    <scope>NUCLEOTIDE SEQUENCE [LARGE SCALE GENOMIC DNA]</scope>
    <source>
        <strain evidence="8 9">G1</strain>
    </source>
</reference>
<dbReference type="PROSITE" id="PS00606">
    <property type="entry name" value="KS3_1"/>
    <property type="match status" value="1"/>
</dbReference>
<dbReference type="Pfam" id="PF02801">
    <property type="entry name" value="Ketoacyl-synt_C"/>
    <property type="match status" value="1"/>
</dbReference>
<feature type="domain" description="Ketosynthase family 3 (KS3)" evidence="7">
    <location>
        <begin position="844"/>
        <end position="1279"/>
    </location>
</feature>
<accession>A0A1Y2AKP5</accession>
<dbReference type="SUPFAM" id="SSF56801">
    <property type="entry name" value="Acetyl-CoA synthetase-like"/>
    <property type="match status" value="1"/>
</dbReference>
<evidence type="ECO:0000259" key="6">
    <source>
        <dbReference type="PROSITE" id="PS50075"/>
    </source>
</evidence>
<dbReference type="InterPro" id="IPR009081">
    <property type="entry name" value="PP-bd_ACP"/>
</dbReference>
<protein>
    <submittedName>
        <fullName evidence="8">Uncharacterized protein</fullName>
    </submittedName>
</protein>
<dbReference type="SUPFAM" id="SSF53901">
    <property type="entry name" value="Thiolase-like"/>
    <property type="match status" value="1"/>
</dbReference>
<dbReference type="EMBL" id="MCOG01000242">
    <property type="protein sequence ID" value="ORY22807.1"/>
    <property type="molecule type" value="Genomic_DNA"/>
</dbReference>
<keyword evidence="4" id="KW-0175">Coiled coil</keyword>
<dbReference type="Proteomes" id="UP000193920">
    <property type="component" value="Unassembled WGS sequence"/>
</dbReference>
<dbReference type="Pfam" id="PF00109">
    <property type="entry name" value="ketoacyl-synt"/>
    <property type="match status" value="1"/>
</dbReference>
<dbReference type="PANTHER" id="PTHR43775:SF37">
    <property type="entry name" value="SI:DKEY-61P9.11"/>
    <property type="match status" value="1"/>
</dbReference>
<evidence type="ECO:0000256" key="1">
    <source>
        <dbReference type="ARBA" id="ARBA00022450"/>
    </source>
</evidence>
<dbReference type="PROSITE" id="PS50075">
    <property type="entry name" value="CARRIER"/>
    <property type="match status" value="1"/>
</dbReference>
<dbReference type="Gene3D" id="3.40.50.12780">
    <property type="entry name" value="N-terminal domain of ligase-like"/>
    <property type="match status" value="1"/>
</dbReference>
<dbReference type="PANTHER" id="PTHR43775">
    <property type="entry name" value="FATTY ACID SYNTHASE"/>
    <property type="match status" value="1"/>
</dbReference>
<dbReference type="Gene3D" id="3.40.47.10">
    <property type="match status" value="1"/>
</dbReference>
<dbReference type="InterPro" id="IPR036736">
    <property type="entry name" value="ACP-like_sf"/>
</dbReference>
<dbReference type="InterPro" id="IPR001227">
    <property type="entry name" value="Ac_transferase_dom_sf"/>
</dbReference>